<feature type="transmembrane region" description="Helical" evidence="7">
    <location>
        <begin position="173"/>
        <end position="195"/>
    </location>
</feature>
<feature type="transmembrane region" description="Helical" evidence="7">
    <location>
        <begin position="139"/>
        <end position="161"/>
    </location>
</feature>
<dbReference type="Proteomes" id="UP000694546">
    <property type="component" value="Chromosome 11"/>
</dbReference>
<dbReference type="Ensembl" id="ENSGMOT00000041827.1">
    <property type="protein sequence ID" value="ENSGMOP00000060391.1"/>
    <property type="gene ID" value="ENSGMOG00000013677.2"/>
</dbReference>
<proteinExistence type="inferred from homology"/>
<dbReference type="InterPro" id="IPR036259">
    <property type="entry name" value="MFS_trans_sf"/>
</dbReference>
<dbReference type="PANTHER" id="PTHR23504">
    <property type="entry name" value="MAJOR FACILITATOR SUPERFAMILY DOMAIN-CONTAINING PROTEIN 10"/>
    <property type="match status" value="1"/>
</dbReference>
<dbReference type="PROSITE" id="PS50850">
    <property type="entry name" value="MFS"/>
    <property type="match status" value="1"/>
</dbReference>
<dbReference type="InterPro" id="IPR011701">
    <property type="entry name" value="MFS"/>
</dbReference>
<dbReference type="Gene3D" id="1.20.1250.20">
    <property type="entry name" value="MFS general substrate transporter like domains"/>
    <property type="match status" value="1"/>
</dbReference>
<keyword evidence="4 7" id="KW-0812">Transmembrane</keyword>
<feature type="transmembrane region" description="Helical" evidence="7">
    <location>
        <begin position="356"/>
        <end position="377"/>
    </location>
</feature>
<keyword evidence="5 7" id="KW-1133">Transmembrane helix</keyword>
<evidence type="ECO:0000256" key="4">
    <source>
        <dbReference type="ARBA" id="ARBA00022692"/>
    </source>
</evidence>
<dbReference type="GeneTree" id="ENSGT00830000128422"/>
<feature type="domain" description="Major facilitator superfamily (MFS) profile" evidence="8">
    <location>
        <begin position="20"/>
        <end position="443"/>
    </location>
</feature>
<feature type="transmembrane region" description="Helical" evidence="7">
    <location>
        <begin position="82"/>
        <end position="103"/>
    </location>
</feature>
<dbReference type="GO" id="GO:0022857">
    <property type="term" value="F:transmembrane transporter activity"/>
    <property type="evidence" value="ECO:0007669"/>
    <property type="project" value="InterPro"/>
</dbReference>
<comment type="subcellular location">
    <subcellularLocation>
        <location evidence="1">Membrane</location>
        <topology evidence="1">Multi-pass membrane protein</topology>
    </subcellularLocation>
</comment>
<evidence type="ECO:0000313" key="10">
    <source>
        <dbReference type="Proteomes" id="UP000694546"/>
    </source>
</evidence>
<protein>
    <submittedName>
        <fullName evidence="9">Major facilitator superfamily domain containing 10</fullName>
    </submittedName>
</protein>
<keyword evidence="3" id="KW-0813">Transport</keyword>
<keyword evidence="6 7" id="KW-0472">Membrane</keyword>
<gene>
    <name evidence="9" type="primary">mfsd10</name>
</gene>
<feature type="transmembrane region" description="Helical" evidence="7">
    <location>
        <begin position="267"/>
        <end position="289"/>
    </location>
</feature>
<dbReference type="SUPFAM" id="SSF103473">
    <property type="entry name" value="MFS general substrate transporter"/>
    <property type="match status" value="1"/>
</dbReference>
<evidence type="ECO:0000256" key="5">
    <source>
        <dbReference type="ARBA" id="ARBA00022989"/>
    </source>
</evidence>
<evidence type="ECO:0000256" key="2">
    <source>
        <dbReference type="ARBA" id="ARBA00008335"/>
    </source>
</evidence>
<dbReference type="AlphaFoldDB" id="A0A8C5CEG0"/>
<feature type="transmembrane region" description="Helical" evidence="7">
    <location>
        <begin position="331"/>
        <end position="350"/>
    </location>
</feature>
<feature type="transmembrane region" description="Helical" evidence="7">
    <location>
        <begin position="207"/>
        <end position="227"/>
    </location>
</feature>
<evidence type="ECO:0000259" key="8">
    <source>
        <dbReference type="PROSITE" id="PS50850"/>
    </source>
</evidence>
<organism evidence="9 10">
    <name type="scientific">Gadus morhua</name>
    <name type="common">Atlantic cod</name>
    <dbReference type="NCBI Taxonomy" id="8049"/>
    <lineage>
        <taxon>Eukaryota</taxon>
        <taxon>Metazoa</taxon>
        <taxon>Chordata</taxon>
        <taxon>Craniata</taxon>
        <taxon>Vertebrata</taxon>
        <taxon>Euteleostomi</taxon>
        <taxon>Actinopterygii</taxon>
        <taxon>Neopterygii</taxon>
        <taxon>Teleostei</taxon>
        <taxon>Neoteleostei</taxon>
        <taxon>Acanthomorphata</taxon>
        <taxon>Zeiogadaria</taxon>
        <taxon>Gadariae</taxon>
        <taxon>Gadiformes</taxon>
        <taxon>Gadoidei</taxon>
        <taxon>Gadidae</taxon>
        <taxon>Gadus</taxon>
    </lineage>
</organism>
<evidence type="ECO:0000313" key="9">
    <source>
        <dbReference type="Ensembl" id="ENSGMOP00000060391.1"/>
    </source>
</evidence>
<keyword evidence="10" id="KW-1185">Reference proteome</keyword>
<sequence length="444" mass="48211">MSGTSSETVSGEKEKFSSRVINVVFVALLLDLLGFTLILPLFPSILDHYGQTADPVYQSLQSVVDWFREAVGIPMERKYNSVLFGGLIGSLFSLLQFLSSPLTGAASDRLGRRPLLLLTTAGLALSYAVWATSRSFSGFLVFRVVGGICKGNVSVCTAVVADLPCPKARNRGMAMIGIAFSLGFTLGPLMGAYFAVHAGQGELFHQYPALLALLFSLADLLFIWLLLPETLAKHLKVSTRHCSIEVTGVRWCQDVVPGLTGMRKLQVLGLVYFSYLFLFSGLEFTLSFLTHQRFHFTSMQQGKMFFFIGVIMMSIQGGYSRRIQPGHHIKAVRTAILALIPAFVLVGLAWNLVMLYLGLALYAFAAAIVVPCLSTLVSDHGSAGQKGTVMGILRSLGALARALGPIVTSSVYWMAGAEVCFILTSAMFVVPLLLLRTASRLKTE</sequence>
<dbReference type="InterPro" id="IPR005829">
    <property type="entry name" value="Sugar_transporter_CS"/>
</dbReference>
<feature type="transmembrane region" description="Helical" evidence="7">
    <location>
        <begin position="301"/>
        <end position="319"/>
    </location>
</feature>
<feature type="transmembrane region" description="Helical" evidence="7">
    <location>
        <begin position="115"/>
        <end position="133"/>
    </location>
</feature>
<dbReference type="PANTHER" id="PTHR23504:SF31">
    <property type="entry name" value="MAJOR FACILITATOR SUPERFAMILY DOMAIN-CONTAINING PROTEIN 10"/>
    <property type="match status" value="1"/>
</dbReference>
<dbReference type="PROSITE" id="PS00216">
    <property type="entry name" value="SUGAR_TRANSPORT_1"/>
    <property type="match status" value="1"/>
</dbReference>
<name>A0A8C5CEG0_GADMO</name>
<reference evidence="9" key="1">
    <citation type="submission" date="2025-08" db="UniProtKB">
        <authorList>
            <consortium name="Ensembl"/>
        </authorList>
    </citation>
    <scope>IDENTIFICATION</scope>
</reference>
<evidence type="ECO:0000256" key="1">
    <source>
        <dbReference type="ARBA" id="ARBA00004141"/>
    </source>
</evidence>
<dbReference type="CDD" id="cd17389">
    <property type="entry name" value="MFS_MFSD10"/>
    <property type="match status" value="1"/>
</dbReference>
<evidence type="ECO:0000256" key="3">
    <source>
        <dbReference type="ARBA" id="ARBA00022448"/>
    </source>
</evidence>
<dbReference type="InterPro" id="IPR020846">
    <property type="entry name" value="MFS_dom"/>
</dbReference>
<reference evidence="9" key="2">
    <citation type="submission" date="2025-09" db="UniProtKB">
        <authorList>
            <consortium name="Ensembl"/>
        </authorList>
    </citation>
    <scope>IDENTIFICATION</scope>
</reference>
<comment type="similarity">
    <text evidence="2">Belongs to the major facilitator superfamily.</text>
</comment>
<evidence type="ECO:0000256" key="6">
    <source>
        <dbReference type="ARBA" id="ARBA00023136"/>
    </source>
</evidence>
<dbReference type="Pfam" id="PF07690">
    <property type="entry name" value="MFS_1"/>
    <property type="match status" value="1"/>
</dbReference>
<evidence type="ECO:0000256" key="7">
    <source>
        <dbReference type="SAM" id="Phobius"/>
    </source>
</evidence>
<accession>A0A8C5CEG0</accession>
<dbReference type="GO" id="GO:0031526">
    <property type="term" value="C:brush border membrane"/>
    <property type="evidence" value="ECO:0007669"/>
    <property type="project" value="TreeGrafter"/>
</dbReference>
<feature type="transmembrane region" description="Helical" evidence="7">
    <location>
        <begin position="20"/>
        <end position="42"/>
    </location>
</feature>
<feature type="transmembrane region" description="Helical" evidence="7">
    <location>
        <begin position="413"/>
        <end position="435"/>
    </location>
</feature>